<sequence>QMDDLTGLTVVELRTRLRERSLPTAGKKAELIKRLSVVPPTLAPVVDYEEDVSLAKEEEDEACSSKKSRKSKKKTSKKGKKSKSIDPVEELDEEVRDETSAPPTSTDEEDGLNTSNATYDVVSPNRDAATKGDEVEMNGEEEAPEGKKKDTAEDKKMAKNPTPVRRASECRRSIFNRLGLDPAKFTPSSSGGSKKRLSTTATPSSVKRSKSMVEEKEEEDTVPQPEDTVEEEMAIEEDPITEEAIAEDEEGEEVIEDEEKEEREDEKEEKKEEEAEEKESKPTGVPSEFWSDDEEETAADQSKLSEVSVAKPAAPDSPQPSTSTRRRSSAKALPQASRLPPPLPRATARGSAQRGSAGRLPPGSRFASAHARLFDGQESIGDALAKKEERKAALLKASATTQRLATPKGAAQLRQPLRVTSQQKKKEEGAAEGFKFGSTAVPKTFNFGATSVEEIQKVQKRPSAIPAPTAPIVRKKGEEKKLDAKARAKEMAKKPADKNPLLLPTIPDDSSFVDRMATPRSILNSASRTHRGAGGYTPKRGKVDTFVDTSKLSDREYQIAMEAGLLPGGSKKTSSTMKQKEQAAAEERRRHARDELLNVKRKLNMA</sequence>
<organism evidence="3 4">
    <name type="scientific">Pristionchus mayeri</name>
    <dbReference type="NCBI Taxonomy" id="1317129"/>
    <lineage>
        <taxon>Eukaryota</taxon>
        <taxon>Metazoa</taxon>
        <taxon>Ecdysozoa</taxon>
        <taxon>Nematoda</taxon>
        <taxon>Chromadorea</taxon>
        <taxon>Rhabditida</taxon>
        <taxon>Rhabditina</taxon>
        <taxon>Diplogasteromorpha</taxon>
        <taxon>Diplogasteroidea</taxon>
        <taxon>Neodiplogasteridae</taxon>
        <taxon>Pristionchus</taxon>
    </lineage>
</organism>
<feature type="compositionally biased region" description="Basic and acidic residues" evidence="1">
    <location>
        <begin position="144"/>
        <end position="157"/>
    </location>
</feature>
<comment type="caution">
    <text evidence="3">The sequence shown here is derived from an EMBL/GenBank/DDBJ whole genome shotgun (WGS) entry which is preliminary data.</text>
</comment>
<accession>A0AAN5CEQ8</accession>
<feature type="region of interest" description="Disordered" evidence="1">
    <location>
        <begin position="566"/>
        <end position="606"/>
    </location>
</feature>
<keyword evidence="4" id="KW-1185">Reference proteome</keyword>
<protein>
    <recommendedName>
        <fullName evidence="2">SAP domain-containing protein</fullName>
    </recommendedName>
</protein>
<feature type="compositionally biased region" description="Acidic residues" evidence="1">
    <location>
        <begin position="87"/>
        <end position="96"/>
    </location>
</feature>
<feature type="compositionally biased region" description="Polar residues" evidence="1">
    <location>
        <begin position="186"/>
        <end position="206"/>
    </location>
</feature>
<feature type="compositionally biased region" description="Basic and acidic residues" evidence="1">
    <location>
        <begin position="578"/>
        <end position="598"/>
    </location>
</feature>
<reference evidence="4" key="1">
    <citation type="submission" date="2022-10" db="EMBL/GenBank/DDBJ databases">
        <title>Genome assembly of Pristionchus species.</title>
        <authorList>
            <person name="Yoshida K."/>
            <person name="Sommer R.J."/>
        </authorList>
    </citation>
    <scope>NUCLEOTIDE SEQUENCE [LARGE SCALE GENOMIC DNA]</scope>
    <source>
        <strain evidence="4">RS5460</strain>
    </source>
</reference>
<evidence type="ECO:0000313" key="4">
    <source>
        <dbReference type="Proteomes" id="UP001328107"/>
    </source>
</evidence>
<gene>
    <name evidence="3" type="ORF">PMAYCL1PPCAC_13250</name>
</gene>
<dbReference type="InterPro" id="IPR036361">
    <property type="entry name" value="SAP_dom_sf"/>
</dbReference>
<feature type="non-terminal residue" evidence="3">
    <location>
        <position position="1"/>
    </location>
</feature>
<name>A0AAN5CEQ8_9BILA</name>
<dbReference type="PROSITE" id="PS50800">
    <property type="entry name" value="SAP"/>
    <property type="match status" value="1"/>
</dbReference>
<dbReference type="EMBL" id="BTRK01000003">
    <property type="protein sequence ID" value="GMR43055.1"/>
    <property type="molecule type" value="Genomic_DNA"/>
</dbReference>
<feature type="compositionally biased region" description="Basic and acidic residues" evidence="1">
    <location>
        <begin position="268"/>
        <end position="281"/>
    </location>
</feature>
<evidence type="ECO:0000259" key="2">
    <source>
        <dbReference type="PROSITE" id="PS50800"/>
    </source>
</evidence>
<dbReference type="AlphaFoldDB" id="A0AAN5CEQ8"/>
<feature type="compositionally biased region" description="Acidic residues" evidence="1">
    <location>
        <begin position="49"/>
        <end position="62"/>
    </location>
</feature>
<dbReference type="Pfam" id="PF02037">
    <property type="entry name" value="SAP"/>
    <property type="match status" value="1"/>
</dbReference>
<evidence type="ECO:0000256" key="1">
    <source>
        <dbReference type="SAM" id="MobiDB-lite"/>
    </source>
</evidence>
<dbReference type="SUPFAM" id="SSF68906">
    <property type="entry name" value="SAP domain"/>
    <property type="match status" value="1"/>
</dbReference>
<feature type="compositionally biased region" description="Acidic residues" evidence="1">
    <location>
        <begin position="215"/>
        <end position="267"/>
    </location>
</feature>
<feature type="domain" description="SAP" evidence="2">
    <location>
        <begin position="5"/>
        <end position="39"/>
    </location>
</feature>
<dbReference type="SMART" id="SM00513">
    <property type="entry name" value="SAP"/>
    <property type="match status" value="1"/>
</dbReference>
<proteinExistence type="predicted"/>
<feature type="region of interest" description="Disordered" evidence="1">
    <location>
        <begin position="397"/>
        <end position="433"/>
    </location>
</feature>
<feature type="region of interest" description="Disordered" evidence="1">
    <location>
        <begin position="49"/>
        <end position="371"/>
    </location>
</feature>
<dbReference type="Gene3D" id="1.10.720.30">
    <property type="entry name" value="SAP domain"/>
    <property type="match status" value="1"/>
</dbReference>
<feature type="compositionally biased region" description="Basic residues" evidence="1">
    <location>
        <begin position="66"/>
        <end position="82"/>
    </location>
</feature>
<dbReference type="Proteomes" id="UP001328107">
    <property type="component" value="Unassembled WGS sequence"/>
</dbReference>
<feature type="compositionally biased region" description="Basic and acidic residues" evidence="1">
    <location>
        <begin position="475"/>
        <end position="497"/>
    </location>
</feature>
<evidence type="ECO:0000313" key="3">
    <source>
        <dbReference type="EMBL" id="GMR43055.1"/>
    </source>
</evidence>
<feature type="region of interest" description="Disordered" evidence="1">
    <location>
        <begin position="456"/>
        <end position="513"/>
    </location>
</feature>
<dbReference type="InterPro" id="IPR003034">
    <property type="entry name" value="SAP_dom"/>
</dbReference>